<proteinExistence type="predicted"/>
<reference evidence="2" key="1">
    <citation type="journal article" date="2004" name="Nature">
        <title>Genome duplication in the teleost fish Tetraodon nigroviridis reveals the early vertebrate proto-karyotype.</title>
        <authorList>
            <person name="Jaillon O."/>
            <person name="Aury J.-M."/>
            <person name="Brunet F."/>
            <person name="Petit J.-L."/>
            <person name="Stange-Thomann N."/>
            <person name="Mauceli E."/>
            <person name="Bouneau L."/>
            <person name="Fischer C."/>
            <person name="Ozouf-Costaz C."/>
            <person name="Bernot A."/>
            <person name="Nicaud S."/>
            <person name="Jaffe D."/>
            <person name="Fisher S."/>
            <person name="Lutfalla G."/>
            <person name="Dossat C."/>
            <person name="Segurens B."/>
            <person name="Dasilva C."/>
            <person name="Salanoubat M."/>
            <person name="Levy M."/>
            <person name="Boudet N."/>
            <person name="Castellano S."/>
            <person name="Anthouard V."/>
            <person name="Jubin C."/>
            <person name="Castelli V."/>
            <person name="Katinka M."/>
            <person name="Vacherie B."/>
            <person name="Biemont C."/>
            <person name="Skalli Z."/>
            <person name="Cattolico L."/>
            <person name="Poulain J."/>
            <person name="De Berardinis V."/>
            <person name="Cruaud C."/>
            <person name="Duprat S."/>
            <person name="Brottier P."/>
            <person name="Coutanceau J.-P."/>
            <person name="Gouzy J."/>
            <person name="Parra G."/>
            <person name="Lardier G."/>
            <person name="Chapple C."/>
            <person name="McKernan K.J."/>
            <person name="McEwan P."/>
            <person name="Bosak S."/>
            <person name="Kellis M."/>
            <person name="Volff J.-N."/>
            <person name="Guigo R."/>
            <person name="Zody M.C."/>
            <person name="Mesirov J."/>
            <person name="Lindblad-Toh K."/>
            <person name="Birren B."/>
            <person name="Nusbaum C."/>
            <person name="Kahn D."/>
            <person name="Robinson-Rechavi M."/>
            <person name="Laudet V."/>
            <person name="Schachter V."/>
            <person name="Quetier F."/>
            <person name="Saurin W."/>
            <person name="Scarpelli C."/>
            <person name="Wincker P."/>
            <person name="Lander E.S."/>
            <person name="Weissenbach J."/>
            <person name="Roest Crollius H."/>
        </authorList>
    </citation>
    <scope>NUCLEOTIDE SEQUENCE [LARGE SCALE GENOMIC DNA]</scope>
</reference>
<dbReference type="OrthoDB" id="8737069at2759"/>
<dbReference type="GO" id="GO:0090734">
    <property type="term" value="C:site of DNA damage"/>
    <property type="evidence" value="ECO:0007669"/>
    <property type="project" value="TreeGrafter"/>
</dbReference>
<feature type="compositionally biased region" description="Polar residues" evidence="1">
    <location>
        <begin position="18"/>
        <end position="34"/>
    </location>
</feature>
<dbReference type="GO" id="GO:0061630">
    <property type="term" value="F:ubiquitin protein ligase activity"/>
    <property type="evidence" value="ECO:0007669"/>
    <property type="project" value="TreeGrafter"/>
</dbReference>
<dbReference type="PANTHER" id="PTHR46569:SF1">
    <property type="entry name" value="E3 UBIQUITIN-PROTEIN LIGASE RFWD3-RELATED"/>
    <property type="match status" value="1"/>
</dbReference>
<sequence length="474" mass="51522">MNISTDDGAANNGDEADTSLSCAENRASTGTQCFESEFPDEDSDIEISYSREDLDTTGVVQESYGFKPIQSSSEELGAEATHQWRSQFSVESDPNGYELDLGAISPPSDIEEQSLASTAGEAKGAEQDAEDFPYSPHPYGFDATSSQLARDSDPYGFKLSPEPQEDLDLQGHAHLETVDMCTFDGVLTVLEAQTPEIPQVSEHCGQSSQPDLSNNGNQQVLEPFDLDDVEVFHENQEVLDLCSHEIQEVVGPFDNYVVDKLSEPPISSPENQEVLDLDSRVYAEFPDSGITENREVLISQGEGNQEVCRNDDTEVLSVGQHDNQEGLELWSKDIFPEANNNQCVVESKVSARSTSNSSDSDVDTKDLLALGLDNSLCPTNRANTNSADSTHVDVSSTSSTQDLALSNAPTSHRLLEGDLGSVFGAGGYIGCPDVADDLEPLGRRHAYPLPEPVQPIRPVRPPRPSLRVSWNPHI</sequence>
<organism evidence="2">
    <name type="scientific">Tetraodon nigroviridis</name>
    <name type="common">Spotted green pufferfish</name>
    <name type="synonym">Chelonodon nigroviridis</name>
    <dbReference type="NCBI Taxonomy" id="99883"/>
    <lineage>
        <taxon>Eukaryota</taxon>
        <taxon>Metazoa</taxon>
        <taxon>Chordata</taxon>
        <taxon>Craniata</taxon>
        <taxon>Vertebrata</taxon>
        <taxon>Euteleostomi</taxon>
        <taxon>Actinopterygii</taxon>
        <taxon>Neopterygii</taxon>
        <taxon>Teleostei</taxon>
        <taxon>Neoteleostei</taxon>
        <taxon>Acanthomorphata</taxon>
        <taxon>Eupercaria</taxon>
        <taxon>Tetraodontiformes</taxon>
        <taxon>Tetradontoidea</taxon>
        <taxon>Tetraodontidae</taxon>
        <taxon>Tetraodon</taxon>
    </lineage>
</organism>
<name>Q4SNK3_TETNG</name>
<comment type="caution">
    <text evidence="2">The sequence shown here is derived from an EMBL/GenBank/DDBJ whole genome shotgun (WGS) entry which is preliminary data.</text>
</comment>
<dbReference type="EMBL" id="CAAE01014542">
    <property type="protein sequence ID" value="CAF97779.1"/>
    <property type="molecule type" value="Genomic_DNA"/>
</dbReference>
<accession>Q4SNK3</accession>
<feature type="region of interest" description="Disordered" evidence="1">
    <location>
        <begin position="91"/>
        <end position="140"/>
    </location>
</feature>
<feature type="compositionally biased region" description="Low complexity" evidence="1">
    <location>
        <begin position="1"/>
        <end position="13"/>
    </location>
</feature>
<evidence type="ECO:0000313" key="2">
    <source>
        <dbReference type="EMBL" id="CAF97779.1"/>
    </source>
</evidence>
<dbReference type="PANTHER" id="PTHR46569">
    <property type="entry name" value="E3 UBIQUITIN-PROTEIN LIGASE TRAIP"/>
    <property type="match status" value="1"/>
</dbReference>
<feature type="region of interest" description="Disordered" evidence="1">
    <location>
        <begin position="1"/>
        <end position="42"/>
    </location>
</feature>
<dbReference type="GO" id="GO:0016567">
    <property type="term" value="P:protein ubiquitination"/>
    <property type="evidence" value="ECO:0007669"/>
    <property type="project" value="TreeGrafter"/>
</dbReference>
<dbReference type="InterPro" id="IPR052639">
    <property type="entry name" value="TRAIP_ubiq-protein_ligase"/>
</dbReference>
<evidence type="ECO:0000256" key="1">
    <source>
        <dbReference type="SAM" id="MobiDB-lite"/>
    </source>
</evidence>
<protein>
    <submittedName>
        <fullName evidence="2">(spotted green pufferfish) hypothetical protein</fullName>
    </submittedName>
</protein>
<dbReference type="KEGG" id="tng:GSTEN00015259G001"/>
<gene>
    <name evidence="2" type="ORF">GSTENG00015259001</name>
</gene>
<dbReference type="GO" id="GO:0031297">
    <property type="term" value="P:replication fork processing"/>
    <property type="evidence" value="ECO:0007669"/>
    <property type="project" value="TreeGrafter"/>
</dbReference>
<dbReference type="AlphaFoldDB" id="Q4SNK3"/>
<dbReference type="GO" id="GO:0005634">
    <property type="term" value="C:nucleus"/>
    <property type="evidence" value="ECO:0007669"/>
    <property type="project" value="TreeGrafter"/>
</dbReference>
<reference evidence="2" key="2">
    <citation type="submission" date="2004-02" db="EMBL/GenBank/DDBJ databases">
        <authorList>
            <consortium name="Genoscope"/>
            <consortium name="Whitehead Institute Centre for Genome Research"/>
        </authorList>
    </citation>
    <scope>NUCLEOTIDE SEQUENCE</scope>
</reference>